<dbReference type="Gene3D" id="2.160.20.10">
    <property type="entry name" value="Single-stranded right-handed beta-helix, Pectin lyase-like"/>
    <property type="match status" value="1"/>
</dbReference>
<dbReference type="PROSITE" id="PS51257">
    <property type="entry name" value="PROKAR_LIPOPROTEIN"/>
    <property type="match status" value="1"/>
</dbReference>
<reference evidence="2" key="1">
    <citation type="journal article" date="2021" name="Microb. Physiol.">
        <title>Proteogenomic Insights into the Physiology of Marine, Sulfate-Reducing, Filamentous Desulfonema limicola and Desulfonema magnum.</title>
        <authorList>
            <person name="Schnaars V."/>
            <person name="Wohlbrand L."/>
            <person name="Scheve S."/>
            <person name="Hinrichs C."/>
            <person name="Reinhardt R."/>
            <person name="Rabus R."/>
        </authorList>
    </citation>
    <scope>NUCLEOTIDE SEQUENCE</scope>
    <source>
        <strain evidence="2">5ac10</strain>
    </source>
</reference>
<keyword evidence="3" id="KW-1185">Reference proteome</keyword>
<dbReference type="KEGG" id="dli:dnl_28170"/>
<dbReference type="Gene3D" id="1.10.1330.10">
    <property type="entry name" value="Dockerin domain"/>
    <property type="match status" value="1"/>
</dbReference>
<dbReference type="GO" id="GO:0000272">
    <property type="term" value="P:polysaccharide catabolic process"/>
    <property type="evidence" value="ECO:0007669"/>
    <property type="project" value="InterPro"/>
</dbReference>
<dbReference type="InterPro" id="IPR012334">
    <property type="entry name" value="Pectin_lyas_fold"/>
</dbReference>
<dbReference type="EMBL" id="CP061799">
    <property type="protein sequence ID" value="QTA80512.1"/>
    <property type="molecule type" value="Genomic_DNA"/>
</dbReference>
<keyword evidence="2" id="KW-0456">Lyase</keyword>
<dbReference type="InterPro" id="IPR006626">
    <property type="entry name" value="PbH1"/>
</dbReference>
<proteinExistence type="predicted"/>
<dbReference type="SMART" id="SM00710">
    <property type="entry name" value="PbH1"/>
    <property type="match status" value="5"/>
</dbReference>
<dbReference type="InterPro" id="IPR011050">
    <property type="entry name" value="Pectin_lyase_fold/virulence"/>
</dbReference>
<gene>
    <name evidence="2" type="ORF">dnl_28170</name>
</gene>
<dbReference type="SUPFAM" id="SSF51126">
    <property type="entry name" value="Pectin lyase-like"/>
    <property type="match status" value="1"/>
</dbReference>
<evidence type="ECO:0000313" key="3">
    <source>
        <dbReference type="Proteomes" id="UP000663720"/>
    </source>
</evidence>
<feature type="signal peptide" evidence="1">
    <location>
        <begin position="1"/>
        <end position="25"/>
    </location>
</feature>
<dbReference type="RefSeq" id="WP_207692157.1">
    <property type="nucleotide sequence ID" value="NZ_CP061799.1"/>
</dbReference>
<dbReference type="AlphaFoldDB" id="A0A975B7W0"/>
<dbReference type="PANTHER" id="PTHR11319:SF35">
    <property type="entry name" value="OUTER MEMBRANE PROTEIN PMPC-RELATED"/>
    <property type="match status" value="1"/>
</dbReference>
<evidence type="ECO:0000313" key="2">
    <source>
        <dbReference type="EMBL" id="QTA80512.1"/>
    </source>
</evidence>
<dbReference type="GO" id="GO:0016829">
    <property type="term" value="F:lyase activity"/>
    <property type="evidence" value="ECO:0007669"/>
    <property type="project" value="UniProtKB-KW"/>
</dbReference>
<keyword evidence="1" id="KW-0732">Signal</keyword>
<name>A0A975B7W0_9BACT</name>
<dbReference type="Proteomes" id="UP000663720">
    <property type="component" value="Chromosome"/>
</dbReference>
<feature type="chain" id="PRO_5036833600" evidence="1">
    <location>
        <begin position="26"/>
        <end position="1025"/>
    </location>
</feature>
<organism evidence="2 3">
    <name type="scientific">Desulfonema limicola</name>
    <dbReference type="NCBI Taxonomy" id="45656"/>
    <lineage>
        <taxon>Bacteria</taxon>
        <taxon>Pseudomonadati</taxon>
        <taxon>Thermodesulfobacteriota</taxon>
        <taxon>Desulfobacteria</taxon>
        <taxon>Desulfobacterales</taxon>
        <taxon>Desulfococcaceae</taxon>
        <taxon>Desulfonema</taxon>
    </lineage>
</organism>
<evidence type="ECO:0000256" key="1">
    <source>
        <dbReference type="SAM" id="SignalP"/>
    </source>
</evidence>
<sequence>MKHLNKFKIMAAFIFVFISCSWAKAEIFEIADNDVPGLIQAIVSANNNAESDTIILADNGSYIFTNIDNDTRGPNALPVIVNSNEAGPDLEIIGKGASLIRSGDNEFRFFMIGRDAHVKISGICFKNGKCPEDGGAIHVKWNNAVLDLNHCIFENNMCSGTGDENGGGAVMVHESRLNINDCRFSGNRGNVGGALKVLLSDLYVTRSTFENNHAVYPGSGSGGGIYIDGAFSDNGTITVTDSRFINNSAVQSGGGFFNFLYNNNITNLENCVFYNNTVGDPASGDWPGGGGFWTRGGLFDYPPSWTDNTSNDTRTIIKNCTFYKNRAAHIQGLGGGITSGAMDTAIINCTVAENNAGWAGGGIFRDKGILKISSSIISKNTAYNGGNDWNSFHNFSGNTDGIDQGNNLQFVLSGKSGLPDTIQAADPLLNPLQNNGGFTETMSVQEQSPAVDGGNNTGSALTDQRGVLRLENNIPDIGAYEYEKTFEGTRTNLIVSTSGYLGGKGQDQGNAAGIQSNKIIVIGGLFSSLPVPEKENILLNADSSSTGALICLTEIGRTVYSVTRLGNIIDDLDINPVNDQIAAAGDFGLVLLDPDADQVIWHKPLSYFNYTDTGLADGDASYFGNGRRVAIAQDGTVAAQFNEYYFVFDNQGSEITRRLITREDSDKTANPYGIGGYNHRVEDISIDSTSRLVFVTGFSQRSPDFQSAYIAGFSYELKGDDGKDKNIWTDYNWWYSASQNTGLGADTKGIRIVMGRDNRLCFAGYADGGNNIFTRNPKYLDENNKMPDYINTSVNNVKIDSFNDGAGAGSGRFAYFAKLDPATGEIDAGQFQYSSAGINEARSFEIFAVQSDESGKVMAGGRSEYDMPERNKLTINRVPPGTRINNENALICVSPDFSRRTLAACWTGEEQADISKITALDSSHGISVIIGETLGNILTANSADNIKNSGQDVFFSVWTEDKTPYLKGDINCNSSLDLGDAVGILQIISGMYFASGCSLMNGDMNNNGKLEIEDSIGILKGVSGN</sequence>
<dbReference type="SUPFAM" id="SSF63446">
    <property type="entry name" value="Type I dockerin domain"/>
    <property type="match status" value="1"/>
</dbReference>
<accession>A0A975B7W0</accession>
<dbReference type="InterPro" id="IPR059226">
    <property type="entry name" value="Choice_anch_Q_dom"/>
</dbReference>
<dbReference type="NCBIfam" id="NF041518">
    <property type="entry name" value="choice_anch_Q"/>
    <property type="match status" value="1"/>
</dbReference>
<protein>
    <submittedName>
        <fullName evidence="2">Pectin lyase fold-containing</fullName>
    </submittedName>
</protein>
<dbReference type="PANTHER" id="PTHR11319">
    <property type="entry name" value="G PROTEIN-COUPLED RECEPTOR-RELATED"/>
    <property type="match status" value="1"/>
</dbReference>
<dbReference type="InterPro" id="IPR036439">
    <property type="entry name" value="Dockerin_dom_sf"/>
</dbReference>